<organism evidence="1">
    <name type="scientific">Rhizophora mucronata</name>
    <name type="common">Asiatic mangrove</name>
    <dbReference type="NCBI Taxonomy" id="61149"/>
    <lineage>
        <taxon>Eukaryota</taxon>
        <taxon>Viridiplantae</taxon>
        <taxon>Streptophyta</taxon>
        <taxon>Embryophyta</taxon>
        <taxon>Tracheophyta</taxon>
        <taxon>Spermatophyta</taxon>
        <taxon>Magnoliopsida</taxon>
        <taxon>eudicotyledons</taxon>
        <taxon>Gunneridae</taxon>
        <taxon>Pentapetalae</taxon>
        <taxon>rosids</taxon>
        <taxon>fabids</taxon>
        <taxon>Malpighiales</taxon>
        <taxon>Rhizophoraceae</taxon>
        <taxon>Rhizophora</taxon>
    </lineage>
</organism>
<proteinExistence type="predicted"/>
<protein>
    <submittedName>
        <fullName evidence="1">Uncharacterized protein</fullName>
    </submittedName>
</protein>
<name>A0A2P2PTZ7_RHIMU</name>
<accession>A0A2P2PTZ7</accession>
<reference evidence="1" key="1">
    <citation type="submission" date="2018-02" db="EMBL/GenBank/DDBJ databases">
        <title>Rhizophora mucronata_Transcriptome.</title>
        <authorList>
            <person name="Meera S.P."/>
            <person name="Sreeshan A."/>
            <person name="Augustine A."/>
        </authorList>
    </citation>
    <scope>NUCLEOTIDE SEQUENCE</scope>
    <source>
        <tissue evidence="1">Leaf</tissue>
    </source>
</reference>
<dbReference type="EMBL" id="GGEC01077742">
    <property type="protein sequence ID" value="MBX58226.1"/>
    <property type="molecule type" value="Transcribed_RNA"/>
</dbReference>
<sequence>MLWVVSILCSIFMSLLGALFNQSSGFYLKVLCVV</sequence>
<evidence type="ECO:0000313" key="1">
    <source>
        <dbReference type="EMBL" id="MBX58226.1"/>
    </source>
</evidence>
<dbReference type="AlphaFoldDB" id="A0A2P2PTZ7"/>